<dbReference type="Pfam" id="PF08282">
    <property type="entry name" value="Hydrolase_3"/>
    <property type="match status" value="1"/>
</dbReference>
<dbReference type="GO" id="GO:0000287">
    <property type="term" value="F:magnesium ion binding"/>
    <property type="evidence" value="ECO:0007669"/>
    <property type="project" value="TreeGrafter"/>
</dbReference>
<dbReference type="InterPro" id="IPR006379">
    <property type="entry name" value="HAD-SF_hydro_IIB"/>
</dbReference>
<reference evidence="1 2" key="1">
    <citation type="submission" date="2017-02" db="EMBL/GenBank/DDBJ databases">
        <authorList>
            <person name="Peterson S.W."/>
        </authorList>
    </citation>
    <scope>NUCLEOTIDE SEQUENCE [LARGE SCALE GENOMIC DNA]</scope>
    <source>
        <strain evidence="1 2">ATCC 17233</strain>
    </source>
</reference>
<dbReference type="PANTHER" id="PTHR10000">
    <property type="entry name" value="PHOSPHOSERINE PHOSPHATASE"/>
    <property type="match status" value="1"/>
</dbReference>
<dbReference type="GO" id="GO:0005829">
    <property type="term" value="C:cytosol"/>
    <property type="evidence" value="ECO:0007669"/>
    <property type="project" value="TreeGrafter"/>
</dbReference>
<dbReference type="PANTHER" id="PTHR10000:SF8">
    <property type="entry name" value="HAD SUPERFAMILY HYDROLASE-LIKE, TYPE 3"/>
    <property type="match status" value="1"/>
</dbReference>
<gene>
    <name evidence="1" type="ORF">SAMN02745110_00310</name>
</gene>
<dbReference type="SFLD" id="SFLDS00003">
    <property type="entry name" value="Haloacid_Dehalogenase"/>
    <property type="match status" value="1"/>
</dbReference>
<dbReference type="OrthoDB" id="9810101at2"/>
<dbReference type="SUPFAM" id="SSF56784">
    <property type="entry name" value="HAD-like"/>
    <property type="match status" value="1"/>
</dbReference>
<protein>
    <recommendedName>
        <fullName evidence="3">Haloacid dehalogenase-like hydrolase</fullName>
    </recommendedName>
</protein>
<dbReference type="GO" id="GO:0016791">
    <property type="term" value="F:phosphatase activity"/>
    <property type="evidence" value="ECO:0007669"/>
    <property type="project" value="TreeGrafter"/>
</dbReference>
<dbReference type="Gene3D" id="3.40.50.1000">
    <property type="entry name" value="HAD superfamily/HAD-like"/>
    <property type="match status" value="1"/>
</dbReference>
<dbReference type="SFLD" id="SFLDG01144">
    <property type="entry name" value="C2.B.4:_PGP_Like"/>
    <property type="match status" value="1"/>
</dbReference>
<dbReference type="Gene3D" id="3.30.1240.10">
    <property type="match status" value="1"/>
</dbReference>
<sequence length="275" mass="30999">MNKKLLVLDIDGTLTNSKKEITPKTREALISIMEEGHLVMIASGRPTQGVRKYEEELGLKKYGGYLLTYNGARITRCKDNKDICTTKFSKEYVHALYDYCCEKDMGIVTYEDFEDTPKPYIISGRRTDEYLMLEANINNLDIRVSEDFKKDINRDVYKVLMTADPSVSEGLEKDLIDRFGAEFHITRSEPFFIEAMNTEVDKAKSIAKVIDILGIDHDSVIACGDGFNDISMVEYAAIGVAMGNAQQAVKDVADYITATNDEDGLVEVIEKFILH</sequence>
<name>A0A1T4KDW4_9FIRM</name>
<dbReference type="InterPro" id="IPR036412">
    <property type="entry name" value="HAD-like_sf"/>
</dbReference>
<organism evidence="1 2">
    <name type="scientific">Eubacterium ruminantium</name>
    <dbReference type="NCBI Taxonomy" id="42322"/>
    <lineage>
        <taxon>Bacteria</taxon>
        <taxon>Bacillati</taxon>
        <taxon>Bacillota</taxon>
        <taxon>Clostridia</taxon>
        <taxon>Eubacteriales</taxon>
        <taxon>Eubacteriaceae</taxon>
        <taxon>Eubacterium</taxon>
    </lineage>
</organism>
<evidence type="ECO:0000313" key="1">
    <source>
        <dbReference type="EMBL" id="SJZ40533.1"/>
    </source>
</evidence>
<dbReference type="InterPro" id="IPR023214">
    <property type="entry name" value="HAD_sf"/>
</dbReference>
<dbReference type="EMBL" id="FUXA01000004">
    <property type="protein sequence ID" value="SJZ40533.1"/>
    <property type="molecule type" value="Genomic_DNA"/>
</dbReference>
<dbReference type="Proteomes" id="UP000189857">
    <property type="component" value="Unassembled WGS sequence"/>
</dbReference>
<dbReference type="CDD" id="cd07516">
    <property type="entry name" value="HAD_Pase"/>
    <property type="match status" value="1"/>
</dbReference>
<dbReference type="NCBIfam" id="TIGR01484">
    <property type="entry name" value="HAD-SF-IIB"/>
    <property type="match status" value="1"/>
</dbReference>
<evidence type="ECO:0000313" key="2">
    <source>
        <dbReference type="Proteomes" id="UP000189857"/>
    </source>
</evidence>
<accession>A0A1T4KDW4</accession>
<evidence type="ECO:0008006" key="3">
    <source>
        <dbReference type="Google" id="ProtNLM"/>
    </source>
</evidence>
<dbReference type="SFLD" id="SFLDG01140">
    <property type="entry name" value="C2.B:_Phosphomannomutase_and_P"/>
    <property type="match status" value="1"/>
</dbReference>
<keyword evidence="2" id="KW-1185">Reference proteome</keyword>
<dbReference type="RefSeq" id="WP_078785983.1">
    <property type="nucleotide sequence ID" value="NZ_CAJOJK010000025.1"/>
</dbReference>
<dbReference type="AlphaFoldDB" id="A0A1T4KDW4"/>
<proteinExistence type="predicted"/>
<dbReference type="InterPro" id="IPR000150">
    <property type="entry name" value="Cof"/>
</dbReference>
<dbReference type="NCBIfam" id="TIGR00099">
    <property type="entry name" value="Cof-subfamily"/>
    <property type="match status" value="1"/>
</dbReference>
<dbReference type="PRINTS" id="PR00119">
    <property type="entry name" value="CATATPASE"/>
</dbReference>